<evidence type="ECO:0000256" key="6">
    <source>
        <dbReference type="ARBA" id="ARBA00023235"/>
    </source>
</evidence>
<evidence type="ECO:0000256" key="2">
    <source>
        <dbReference type="ARBA" id="ARBA00010231"/>
    </source>
</evidence>
<feature type="domain" description="Alpha-D-phosphohexomutase alpha/beta/alpha" evidence="9">
    <location>
        <begin position="163"/>
        <end position="263"/>
    </location>
</feature>
<evidence type="ECO:0000256" key="5">
    <source>
        <dbReference type="ARBA" id="ARBA00022842"/>
    </source>
</evidence>
<dbReference type="PROSITE" id="PS00710">
    <property type="entry name" value="PGM_PMM"/>
    <property type="match status" value="1"/>
</dbReference>
<dbReference type="Pfam" id="PF00408">
    <property type="entry name" value="PGM_PMM_IV"/>
    <property type="match status" value="1"/>
</dbReference>
<dbReference type="PRINTS" id="PR00509">
    <property type="entry name" value="PGMPMM"/>
</dbReference>
<comment type="cofactor">
    <cofactor evidence="1">
        <name>Mg(2+)</name>
        <dbReference type="ChEBI" id="CHEBI:18420"/>
    </cofactor>
</comment>
<dbReference type="PANTHER" id="PTHR43771">
    <property type="entry name" value="PHOSPHOMANNOMUTASE"/>
    <property type="match status" value="1"/>
</dbReference>
<dbReference type="AlphaFoldDB" id="A0A3B0VB99"/>
<accession>A0A3B0VB99</accession>
<evidence type="ECO:0000259" key="8">
    <source>
        <dbReference type="Pfam" id="PF02878"/>
    </source>
</evidence>
<evidence type="ECO:0000259" key="9">
    <source>
        <dbReference type="Pfam" id="PF02879"/>
    </source>
</evidence>
<feature type="domain" description="Alpha-D-phosphohexomutase C-terminal" evidence="7">
    <location>
        <begin position="383"/>
        <end position="447"/>
    </location>
</feature>
<dbReference type="EMBL" id="UOEY01000112">
    <property type="protein sequence ID" value="VAW40845.1"/>
    <property type="molecule type" value="Genomic_DNA"/>
</dbReference>
<dbReference type="InterPro" id="IPR016055">
    <property type="entry name" value="A-D-PHexomutase_a/b/a-I/II/III"/>
</dbReference>
<organism evidence="11">
    <name type="scientific">hydrothermal vent metagenome</name>
    <dbReference type="NCBI Taxonomy" id="652676"/>
    <lineage>
        <taxon>unclassified sequences</taxon>
        <taxon>metagenomes</taxon>
        <taxon>ecological metagenomes</taxon>
    </lineage>
</organism>
<evidence type="ECO:0000256" key="1">
    <source>
        <dbReference type="ARBA" id="ARBA00001946"/>
    </source>
</evidence>
<gene>
    <name evidence="11" type="ORF">MNBD_DELTA04-1039</name>
</gene>
<dbReference type="InterPro" id="IPR005845">
    <property type="entry name" value="A-D-PHexomutase_a/b/a-II"/>
</dbReference>
<keyword evidence="4" id="KW-0479">Metal-binding</keyword>
<dbReference type="InterPro" id="IPR005844">
    <property type="entry name" value="A-D-PHexomutase_a/b/a-I"/>
</dbReference>
<dbReference type="GO" id="GO:0005975">
    <property type="term" value="P:carbohydrate metabolic process"/>
    <property type="evidence" value="ECO:0007669"/>
    <property type="project" value="InterPro"/>
</dbReference>
<reference evidence="11" key="1">
    <citation type="submission" date="2018-06" db="EMBL/GenBank/DDBJ databases">
        <authorList>
            <person name="Zhirakovskaya E."/>
        </authorList>
    </citation>
    <scope>NUCLEOTIDE SEQUENCE</scope>
</reference>
<evidence type="ECO:0000256" key="3">
    <source>
        <dbReference type="ARBA" id="ARBA00022553"/>
    </source>
</evidence>
<evidence type="ECO:0000256" key="4">
    <source>
        <dbReference type="ARBA" id="ARBA00022723"/>
    </source>
</evidence>
<evidence type="ECO:0000259" key="7">
    <source>
        <dbReference type="Pfam" id="PF00408"/>
    </source>
</evidence>
<keyword evidence="6 11" id="KW-0413">Isomerase</keyword>
<dbReference type="InterPro" id="IPR036900">
    <property type="entry name" value="A-D-PHexomutase_C_sf"/>
</dbReference>
<dbReference type="Pfam" id="PF02878">
    <property type="entry name" value="PGM_PMM_I"/>
    <property type="match status" value="1"/>
</dbReference>
<dbReference type="Gene3D" id="3.40.120.10">
    <property type="entry name" value="Alpha-D-Glucose-1,6-Bisphosphate, subunit A, domain 3"/>
    <property type="match status" value="3"/>
</dbReference>
<sequence length="466" mass="51305">MTAQLRCFTAYDIRGRVPDELNAAIASRIALAFAELFSLKKIVIGRDMRLTSPELAKALTGTLLAYGADVLDLGLCGTEEVYHAVFSGEDRGVDGGIMVTASHNPADYNGMKLVRHGARPVSSDTGLREIAARAASDTWYETTRGQPCDQPGRAEAAGDKSAYLRRLLTAGQVDPGRLRPLKLVVNAGNGCAGPVLDLLENYLPFSLVKLQHEPDGRFPHGVPNPLLPEKREATARAVREHQADLGLAWDGDFDRCFFYDETGRFVEGYYIVGLLAVAMLKLHPGATILHDPRLIWNTREVVEAAGGIPVMTRTGHAFIKEKMREEDAVYGGEMSAHHYFREFGYCDSGMIPWLLVCRLLSESGQTLSSMVDSRMAAYPVSGEINSKVADPDAVIRAIQHRYGDGEQDYTDGLSISFPGYRFNLRKSNTEPVLRLNVETRGDPKLLQEKTSELLGLIRGPNQRIQQ</sequence>
<dbReference type="EC" id="5.4.2.8" evidence="11"/>
<evidence type="ECO:0000259" key="10">
    <source>
        <dbReference type="Pfam" id="PF02880"/>
    </source>
</evidence>
<dbReference type="GO" id="GO:0000287">
    <property type="term" value="F:magnesium ion binding"/>
    <property type="evidence" value="ECO:0007669"/>
    <property type="project" value="InterPro"/>
</dbReference>
<dbReference type="Gene3D" id="3.30.310.50">
    <property type="entry name" value="Alpha-D-phosphohexomutase, C-terminal domain"/>
    <property type="match status" value="1"/>
</dbReference>
<keyword evidence="5" id="KW-0460">Magnesium</keyword>
<protein>
    <submittedName>
        <fullName evidence="11">Phosphomannomutase</fullName>
        <ecNumber evidence="11">5.4.2.8</ecNumber>
    </submittedName>
</protein>
<feature type="domain" description="Alpha-D-phosphohexomutase alpha/beta/alpha" evidence="8">
    <location>
        <begin position="8"/>
        <end position="139"/>
    </location>
</feature>
<feature type="domain" description="Alpha-D-phosphohexomutase alpha/beta/alpha" evidence="10">
    <location>
        <begin position="268"/>
        <end position="378"/>
    </location>
</feature>
<dbReference type="GO" id="GO:0004615">
    <property type="term" value="F:phosphomannomutase activity"/>
    <property type="evidence" value="ECO:0007669"/>
    <property type="project" value="UniProtKB-EC"/>
</dbReference>
<dbReference type="InterPro" id="IPR016066">
    <property type="entry name" value="A-D-PHexomutase_CS"/>
</dbReference>
<dbReference type="CDD" id="cd03089">
    <property type="entry name" value="PMM_PGM"/>
    <property type="match status" value="1"/>
</dbReference>
<evidence type="ECO:0000313" key="11">
    <source>
        <dbReference type="EMBL" id="VAW40845.1"/>
    </source>
</evidence>
<dbReference type="Pfam" id="PF02880">
    <property type="entry name" value="PGM_PMM_III"/>
    <property type="match status" value="1"/>
</dbReference>
<proteinExistence type="inferred from homology"/>
<dbReference type="InterPro" id="IPR005841">
    <property type="entry name" value="Alpha-D-phosphohexomutase_SF"/>
</dbReference>
<dbReference type="PANTHER" id="PTHR43771:SF1">
    <property type="entry name" value="PHOSPHOMANNOMUTASE"/>
    <property type="match status" value="1"/>
</dbReference>
<comment type="similarity">
    <text evidence="2">Belongs to the phosphohexose mutase family.</text>
</comment>
<dbReference type="SUPFAM" id="SSF53738">
    <property type="entry name" value="Phosphoglucomutase, first 3 domains"/>
    <property type="match status" value="3"/>
</dbReference>
<dbReference type="Pfam" id="PF02879">
    <property type="entry name" value="PGM_PMM_II"/>
    <property type="match status" value="1"/>
</dbReference>
<dbReference type="SUPFAM" id="SSF55957">
    <property type="entry name" value="Phosphoglucomutase, C-terminal domain"/>
    <property type="match status" value="1"/>
</dbReference>
<name>A0A3B0VB99_9ZZZZ</name>
<dbReference type="InterPro" id="IPR005843">
    <property type="entry name" value="A-D-PHexomutase_C"/>
</dbReference>
<dbReference type="InterPro" id="IPR005846">
    <property type="entry name" value="A-D-PHexomutase_a/b/a-III"/>
</dbReference>
<keyword evidence="3" id="KW-0597">Phosphoprotein</keyword>